<name>A0ABS0CT92_9NOCA</name>
<dbReference type="Proteomes" id="UP000702209">
    <property type="component" value="Unassembled WGS sequence"/>
</dbReference>
<comment type="caution">
    <text evidence="2">The sequence shown here is derived from an EMBL/GenBank/DDBJ whole genome shotgun (WGS) entry which is preliminary data.</text>
</comment>
<keyword evidence="1" id="KW-0812">Transmembrane</keyword>
<keyword evidence="1" id="KW-1133">Transmembrane helix</keyword>
<dbReference type="EMBL" id="JADLQX010000014">
    <property type="protein sequence ID" value="MBF6299839.1"/>
    <property type="molecule type" value="Genomic_DNA"/>
</dbReference>
<sequence>MPEGLAVVLIVAAAVVGMLLLLFCVLPWLIEVGSQLTELENSAELPQRRGPHAAPRRPYLVDEAHWVTQEHIDCDARTCGAKGAAIDVLIEAGRMRPGRNLR</sequence>
<reference evidence="2 3" key="1">
    <citation type="submission" date="2020-10" db="EMBL/GenBank/DDBJ databases">
        <title>Identification of Nocardia species via Next-generation sequencing and recognition of intraspecies genetic diversity.</title>
        <authorList>
            <person name="Li P."/>
            <person name="Li P."/>
            <person name="Lu B."/>
        </authorList>
    </citation>
    <scope>NUCLEOTIDE SEQUENCE [LARGE SCALE GENOMIC DNA]</scope>
    <source>
        <strain evidence="2 3">BJ06-0157</strain>
    </source>
</reference>
<feature type="transmembrane region" description="Helical" evidence="1">
    <location>
        <begin position="6"/>
        <end position="30"/>
    </location>
</feature>
<evidence type="ECO:0000313" key="2">
    <source>
        <dbReference type="EMBL" id="MBF6299839.1"/>
    </source>
</evidence>
<keyword evidence="1" id="KW-0472">Membrane</keyword>
<evidence type="ECO:0000313" key="3">
    <source>
        <dbReference type="Proteomes" id="UP000702209"/>
    </source>
</evidence>
<organism evidence="2 3">
    <name type="scientific">Nocardia amamiensis</name>
    <dbReference type="NCBI Taxonomy" id="404578"/>
    <lineage>
        <taxon>Bacteria</taxon>
        <taxon>Bacillati</taxon>
        <taxon>Actinomycetota</taxon>
        <taxon>Actinomycetes</taxon>
        <taxon>Mycobacteriales</taxon>
        <taxon>Nocardiaceae</taxon>
        <taxon>Nocardia</taxon>
    </lineage>
</organism>
<protein>
    <submittedName>
        <fullName evidence="2">Uncharacterized protein</fullName>
    </submittedName>
</protein>
<gene>
    <name evidence="2" type="ORF">IU459_20160</name>
</gene>
<keyword evidence="3" id="KW-1185">Reference proteome</keyword>
<dbReference type="RefSeq" id="WP_195131079.1">
    <property type="nucleotide sequence ID" value="NZ_JADLQX010000014.1"/>
</dbReference>
<accession>A0ABS0CT92</accession>
<evidence type="ECO:0000256" key="1">
    <source>
        <dbReference type="SAM" id="Phobius"/>
    </source>
</evidence>
<proteinExistence type="predicted"/>